<dbReference type="InterPro" id="IPR024077">
    <property type="entry name" value="Neurolysin/TOP_dom2"/>
</dbReference>
<keyword evidence="5 7" id="KW-0862">Zinc</keyword>
<evidence type="ECO:0000256" key="3">
    <source>
        <dbReference type="ARBA" id="ARBA00022723"/>
    </source>
</evidence>
<dbReference type="GO" id="GO:0006508">
    <property type="term" value="P:proteolysis"/>
    <property type="evidence" value="ECO:0007669"/>
    <property type="project" value="UniProtKB-KW"/>
</dbReference>
<dbReference type="EMBL" id="JASPKY010000628">
    <property type="protein sequence ID" value="KAK9687721.1"/>
    <property type="molecule type" value="Genomic_DNA"/>
</dbReference>
<protein>
    <submittedName>
        <fullName evidence="9">Peptidase family M3</fullName>
    </submittedName>
</protein>
<comment type="caution">
    <text evidence="9">The sequence shown here is derived from an EMBL/GenBank/DDBJ whole genome shotgun (WGS) entry which is preliminary data.</text>
</comment>
<feature type="domain" description="Peptidase M3A/M3B catalytic" evidence="8">
    <location>
        <begin position="262"/>
        <end position="716"/>
    </location>
</feature>
<keyword evidence="3 7" id="KW-0479">Metal-binding</keyword>
<dbReference type="Pfam" id="PF01432">
    <property type="entry name" value="Peptidase_M3"/>
    <property type="match status" value="1"/>
</dbReference>
<dbReference type="GO" id="GO:0046872">
    <property type="term" value="F:metal ion binding"/>
    <property type="evidence" value="ECO:0007669"/>
    <property type="project" value="UniProtKB-UniRule"/>
</dbReference>
<evidence type="ECO:0000313" key="9">
    <source>
        <dbReference type="EMBL" id="KAK9687721.1"/>
    </source>
</evidence>
<evidence type="ECO:0000256" key="5">
    <source>
        <dbReference type="ARBA" id="ARBA00022833"/>
    </source>
</evidence>
<dbReference type="AlphaFoldDB" id="A0AAW1IEB9"/>
<dbReference type="InterPro" id="IPR024079">
    <property type="entry name" value="MetalloPept_cat_dom_sf"/>
</dbReference>
<dbReference type="Gene3D" id="3.40.390.10">
    <property type="entry name" value="Collagenase (Catalytic Domain)"/>
    <property type="match status" value="1"/>
</dbReference>
<proteinExistence type="inferred from homology"/>
<dbReference type="Gene3D" id="1.10.1370.40">
    <property type="match status" value="1"/>
</dbReference>
<accession>A0AAW1IEB9</accession>
<evidence type="ECO:0000256" key="6">
    <source>
        <dbReference type="ARBA" id="ARBA00023049"/>
    </source>
</evidence>
<dbReference type="PANTHER" id="PTHR11804:SF83">
    <property type="entry name" value="LD37516P"/>
    <property type="match status" value="1"/>
</dbReference>
<comment type="similarity">
    <text evidence="1 7">Belongs to the peptidase M3 family.</text>
</comment>
<dbReference type="Gene3D" id="1.10.1370.10">
    <property type="entry name" value="Neurolysin, domain 3"/>
    <property type="match status" value="1"/>
</dbReference>
<dbReference type="InterPro" id="IPR045090">
    <property type="entry name" value="Pept_M3A_M3B"/>
</dbReference>
<dbReference type="PANTHER" id="PTHR11804">
    <property type="entry name" value="PROTEASE M3 THIMET OLIGOPEPTIDASE-RELATED"/>
    <property type="match status" value="1"/>
</dbReference>
<dbReference type="Proteomes" id="UP001458880">
    <property type="component" value="Unassembled WGS sequence"/>
</dbReference>
<keyword evidence="6 7" id="KW-0482">Metalloprotease</keyword>
<keyword evidence="4 7" id="KW-0378">Hydrolase</keyword>
<organism evidence="9 10">
    <name type="scientific">Popillia japonica</name>
    <name type="common">Japanese beetle</name>
    <dbReference type="NCBI Taxonomy" id="7064"/>
    <lineage>
        <taxon>Eukaryota</taxon>
        <taxon>Metazoa</taxon>
        <taxon>Ecdysozoa</taxon>
        <taxon>Arthropoda</taxon>
        <taxon>Hexapoda</taxon>
        <taxon>Insecta</taxon>
        <taxon>Pterygota</taxon>
        <taxon>Neoptera</taxon>
        <taxon>Endopterygota</taxon>
        <taxon>Coleoptera</taxon>
        <taxon>Polyphaga</taxon>
        <taxon>Scarabaeiformia</taxon>
        <taxon>Scarabaeidae</taxon>
        <taxon>Rutelinae</taxon>
        <taxon>Popillia</taxon>
    </lineage>
</organism>
<dbReference type="GO" id="GO:0004222">
    <property type="term" value="F:metalloendopeptidase activity"/>
    <property type="evidence" value="ECO:0007669"/>
    <property type="project" value="InterPro"/>
</dbReference>
<evidence type="ECO:0000256" key="2">
    <source>
        <dbReference type="ARBA" id="ARBA00022670"/>
    </source>
</evidence>
<dbReference type="FunFam" id="1.10.1370.40:FF:000008">
    <property type="entry name" value="Oligopeptidase, putative"/>
    <property type="match status" value="1"/>
</dbReference>
<evidence type="ECO:0000256" key="1">
    <source>
        <dbReference type="ARBA" id="ARBA00006040"/>
    </source>
</evidence>
<evidence type="ECO:0000313" key="10">
    <source>
        <dbReference type="Proteomes" id="UP001458880"/>
    </source>
</evidence>
<sequence>MSLSRCSTRIFQNRNSIFQLPRRHGYIVLVPEIGEDLPEKNPLIQKDGLPEFNHITIENCMAAIGKQTLEFESDIKKIEIEVSGLEKPDIFKNVIDPIEKLGSPLETTWGVSKTLYLGNSTLMPTKSYLAIHERARRARAVKFNSPIIYDAILKELESKRKLSDEQERVAKKFALEGKLNGLNLIGDKKELLKENLNKLVTEQNKFKFKNENVTRKFMHQIHDPQIVGGFPNDLLKTIAFDPNQPTKGPWSVSLKPNVCVPFMQYCPDRELRWNVWQAMVSRGSGYGEKDFETGSHIEEIRFLRRDQAAILGYKTFADMSMETKMAGSVENVMNMLETLRTYARPAQEAELEGLYAFALESGFEGARMELWDVPYWKRKQRIAAFDYNETSFQEYFPLPVVLNGLFELCERLFNIKITQRLSVSTWHKDVRFYDIFESHSSDPVAGFYLDPYARTADKIQTPNNGWVIGIQNHSRIADTKPLMALIFNFEPPTAETPTLLRFKDVNLLFHKFGHALQHLLSRTDYSEVSGSSNIEWDVVEVCGHVLSHWLQNESTYKLISSHYKNEDKLPSNMFESLMNVHKHTAGLELSRELYLSALDMELYSSKTFWLDIVRKLWPVYRCFPLDKIDSHPCSFTQIFTEEWAAAYYSHVWSRVIAADIYSAFHEVRDNEEQILDVGKRFRHTYLALGGGCHPSEVFRKFRGRDPSPKALLKSLGLRKKPNPA</sequence>
<keyword evidence="2 7" id="KW-0645">Protease</keyword>
<dbReference type="CDD" id="cd06456">
    <property type="entry name" value="M3A_DCP"/>
    <property type="match status" value="1"/>
</dbReference>
<dbReference type="InterPro" id="IPR001567">
    <property type="entry name" value="Pept_M3A_M3B_dom"/>
</dbReference>
<gene>
    <name evidence="9" type="ORF">QE152_g36071</name>
</gene>
<evidence type="ECO:0000256" key="7">
    <source>
        <dbReference type="RuleBase" id="RU003435"/>
    </source>
</evidence>
<evidence type="ECO:0000259" key="8">
    <source>
        <dbReference type="Pfam" id="PF01432"/>
    </source>
</evidence>
<keyword evidence="10" id="KW-1185">Reference proteome</keyword>
<dbReference type="SUPFAM" id="SSF55486">
    <property type="entry name" value="Metalloproteases ('zincins'), catalytic domain"/>
    <property type="match status" value="1"/>
</dbReference>
<reference evidence="9 10" key="1">
    <citation type="journal article" date="2024" name="BMC Genomics">
        <title>De novo assembly and annotation of Popillia japonica's genome with initial clues to its potential as an invasive pest.</title>
        <authorList>
            <person name="Cucini C."/>
            <person name="Boschi S."/>
            <person name="Funari R."/>
            <person name="Cardaioli E."/>
            <person name="Iannotti N."/>
            <person name="Marturano G."/>
            <person name="Paoli F."/>
            <person name="Bruttini M."/>
            <person name="Carapelli A."/>
            <person name="Frati F."/>
            <person name="Nardi F."/>
        </authorList>
    </citation>
    <scope>NUCLEOTIDE SEQUENCE [LARGE SCALE GENOMIC DNA]</scope>
    <source>
        <strain evidence="9">DMR45628</strain>
    </source>
</reference>
<evidence type="ECO:0000256" key="4">
    <source>
        <dbReference type="ARBA" id="ARBA00022801"/>
    </source>
</evidence>
<comment type="cofactor">
    <cofactor evidence="7">
        <name>Zn(2+)</name>
        <dbReference type="ChEBI" id="CHEBI:29105"/>
    </cofactor>
    <text evidence="7">Binds 1 zinc ion.</text>
</comment>
<dbReference type="InterPro" id="IPR034005">
    <property type="entry name" value="M3A_DCP"/>
</dbReference>
<name>A0AAW1IEB9_POPJA</name>
<dbReference type="FunFam" id="3.40.390.10:FF:000063">
    <property type="entry name" value="Putative cytosolic oligopeptidase A-like Protein"/>
    <property type="match status" value="1"/>
</dbReference>
<dbReference type="FunFam" id="1.10.1370.40:FF:000011">
    <property type="entry name" value="Putative cytosolic oligopeptidase A-like Protein"/>
    <property type="match status" value="1"/>
</dbReference>